<accession>A0A1R1XH51</accession>
<sequence length="67" mass="7672">MDVFLVEPYLYVVRTYLTARFTVALLLAVAASFLKYSIEDDDSSILIVKEAWNNCLSGFFLYKILTP</sequence>
<keyword evidence="1" id="KW-0812">Transmembrane</keyword>
<gene>
    <name evidence="2" type="ORF">AYI70_g8190</name>
</gene>
<proteinExistence type="predicted"/>
<keyword evidence="3" id="KW-1185">Reference proteome</keyword>
<keyword evidence="1" id="KW-1133">Transmembrane helix</keyword>
<name>A0A1R1XH51_9FUNG</name>
<dbReference type="Proteomes" id="UP000187283">
    <property type="component" value="Unassembled WGS sequence"/>
</dbReference>
<dbReference type="EMBL" id="LSSN01003253">
    <property type="protein sequence ID" value="OMJ13962.1"/>
    <property type="molecule type" value="Genomic_DNA"/>
</dbReference>
<protein>
    <submittedName>
        <fullName evidence="2">Uncharacterized protein</fullName>
    </submittedName>
</protein>
<feature type="transmembrane region" description="Helical" evidence="1">
    <location>
        <begin position="12"/>
        <end position="34"/>
    </location>
</feature>
<evidence type="ECO:0000256" key="1">
    <source>
        <dbReference type="SAM" id="Phobius"/>
    </source>
</evidence>
<reference evidence="2 3" key="1">
    <citation type="submission" date="2017-01" db="EMBL/GenBank/DDBJ databases">
        <authorList>
            <person name="Mah S.A."/>
            <person name="Swanson W.J."/>
            <person name="Moy G.W."/>
            <person name="Vacquier V.D."/>
        </authorList>
    </citation>
    <scope>NUCLEOTIDE SEQUENCE [LARGE SCALE GENOMIC DNA]</scope>
    <source>
        <strain evidence="2 3">GSMNP</strain>
    </source>
</reference>
<evidence type="ECO:0000313" key="2">
    <source>
        <dbReference type="EMBL" id="OMJ13962.1"/>
    </source>
</evidence>
<comment type="caution">
    <text evidence="2">The sequence shown here is derived from an EMBL/GenBank/DDBJ whole genome shotgun (WGS) entry which is preliminary data.</text>
</comment>
<organism evidence="2 3">
    <name type="scientific">Smittium culicis</name>
    <dbReference type="NCBI Taxonomy" id="133412"/>
    <lineage>
        <taxon>Eukaryota</taxon>
        <taxon>Fungi</taxon>
        <taxon>Fungi incertae sedis</taxon>
        <taxon>Zoopagomycota</taxon>
        <taxon>Kickxellomycotina</taxon>
        <taxon>Harpellomycetes</taxon>
        <taxon>Harpellales</taxon>
        <taxon>Legeriomycetaceae</taxon>
        <taxon>Smittium</taxon>
    </lineage>
</organism>
<keyword evidence="1" id="KW-0472">Membrane</keyword>
<dbReference type="AlphaFoldDB" id="A0A1R1XH51"/>
<evidence type="ECO:0000313" key="3">
    <source>
        <dbReference type="Proteomes" id="UP000187283"/>
    </source>
</evidence>